<protein>
    <recommendedName>
        <fullName evidence="2">Type IV methyl-directed restriction enzyme EcoKMcrB subunit DNA-binding domain-containing protein</fullName>
    </recommendedName>
</protein>
<dbReference type="InterPro" id="IPR021961">
    <property type="entry name" value="McrB_DNA-bd"/>
</dbReference>
<dbReference type="Gene3D" id="3.30.920.90">
    <property type="match status" value="1"/>
</dbReference>
<dbReference type="RefSeq" id="WP_169699061.1">
    <property type="nucleotide sequence ID" value="NZ_LS974202.1"/>
</dbReference>
<reference evidence="3 4" key="1">
    <citation type="submission" date="2017-01" db="EMBL/GenBank/DDBJ databases">
        <authorList>
            <person name="Erauso G."/>
        </authorList>
    </citation>
    <scope>NUCLEOTIDE SEQUENCE [LARGE SCALE GENOMIC DNA]</scope>
    <source>
        <strain evidence="3">MESINF1</strain>
    </source>
</reference>
<evidence type="ECO:0000313" key="3">
    <source>
        <dbReference type="EMBL" id="SSC12831.1"/>
    </source>
</evidence>
<evidence type="ECO:0000256" key="1">
    <source>
        <dbReference type="SAM" id="Coils"/>
    </source>
</evidence>
<dbReference type="Pfam" id="PF12102">
    <property type="entry name" value="MrcB_N"/>
    <property type="match status" value="1"/>
</dbReference>
<organism evidence="3 4">
    <name type="scientific">Mesotoga infera</name>
    <dbReference type="NCBI Taxonomy" id="1236046"/>
    <lineage>
        <taxon>Bacteria</taxon>
        <taxon>Thermotogati</taxon>
        <taxon>Thermotogota</taxon>
        <taxon>Thermotogae</taxon>
        <taxon>Kosmotogales</taxon>
        <taxon>Kosmotogaceae</taxon>
        <taxon>Mesotoga</taxon>
    </lineage>
</organism>
<proteinExistence type="predicted"/>
<dbReference type="Proteomes" id="UP000250796">
    <property type="component" value="Chromosome MESINF"/>
</dbReference>
<evidence type="ECO:0000259" key="2">
    <source>
        <dbReference type="Pfam" id="PF12102"/>
    </source>
</evidence>
<dbReference type="AlphaFoldDB" id="A0A7Z7LEX6"/>
<feature type="domain" description="Type IV methyl-directed restriction enzyme EcoKMcrB subunit DNA-binding" evidence="2">
    <location>
        <begin position="7"/>
        <end position="188"/>
    </location>
</feature>
<gene>
    <name evidence="3" type="ORF">MESINF_1387</name>
</gene>
<evidence type="ECO:0000313" key="4">
    <source>
        <dbReference type="Proteomes" id="UP000250796"/>
    </source>
</evidence>
<dbReference type="EMBL" id="LS974202">
    <property type="protein sequence ID" value="SSC12831.1"/>
    <property type="molecule type" value="Genomic_DNA"/>
</dbReference>
<keyword evidence="1" id="KW-0175">Coiled coil</keyword>
<accession>A0A7Z7LEX6</accession>
<sequence length="380" mass="42830">MQEAINRILDRYLVEKKKSFANNKLADYLRGHASETVQKVVDSKYPGQFKVSASAGQGRWAEIPWIGVFDKEITESPMRGYFVMYFFRSDMSRVFLSLNQGWMFFRDTYGLELAKEKISTAARAYRKLLGPIGQFGYESISLGTERELGTGYELGHICGKRYERGAVPDDETLRRDLLDIVDIYRRLKTIIGTEAIEERVKAIIVEQEKIPDISGEEILEIPEKIDLESVTEVVAGESKFIDRVGDDLNTREVSERAKLSGVETEKYLSALEKAGFFSSEIVDGERFYPVESPALVAKLAAFSGQGFSIEEAIEIIKGGGAIEAKKLKDLERKVEKLSNNVDSLSAQIQGYLSKVNQQTERKGFCYHFKAAFKSLGKKKS</sequence>
<feature type="coiled-coil region" evidence="1">
    <location>
        <begin position="320"/>
        <end position="354"/>
    </location>
</feature>
<keyword evidence="4" id="KW-1185">Reference proteome</keyword>
<dbReference type="KEGG" id="minf:MESINF_1387"/>
<name>A0A7Z7LEX6_9BACT</name>